<dbReference type="InterPro" id="IPR044946">
    <property type="entry name" value="Restrct_endonuc_typeI_TRD_sf"/>
</dbReference>
<comment type="caution">
    <text evidence="5">The sequence shown here is derived from an EMBL/GenBank/DDBJ whole genome shotgun (WGS) entry which is preliminary data.</text>
</comment>
<organism evidence="5 6">
    <name type="scientific">Faecalibacterium tardum</name>
    <dbReference type="NCBI Taxonomy" id="3133156"/>
    <lineage>
        <taxon>Bacteria</taxon>
        <taxon>Bacillati</taxon>
        <taxon>Bacillota</taxon>
        <taxon>Clostridia</taxon>
        <taxon>Eubacteriales</taxon>
        <taxon>Oscillospiraceae</taxon>
        <taxon>Faecalibacterium</taxon>
    </lineage>
</organism>
<comment type="similarity">
    <text evidence="1">Belongs to the type-I restriction system S methylase family.</text>
</comment>
<sequence length="389" mass="44125">MEYALSELFTLQMGKTPSRDNSSYWKKSENNWISIADLTNSGKYISNTKETLSDSAVAESGIKKIPANTVIMSFKLSLGKVAITEKEMYSNEAIMAFIDKGVEKISPEYLYYLLRAKDWSKGTNKAVMGATLNKATLSTIKIQLHEYDNQLEIVNMLNRVSSSIDFRKQQLTKLDELIKARFVEMFGDMLLNSLEWPEKSLESLADIVSGITKGRKTTETELIEVPYMAVSNVKSGYIDWTTVKTILATKQEIEQYRLMPDDILMTEGGDPDKVGRGAIIKNPLKDSIHQNHIFRVRLDKSELLPAYFAEYLQHQKAKRYFLGCAKQTTGIASINMRQLRALPVLIPPLPLQNQFADFVVEVDKSKVEVQKALDQTQLLFDSLIQQYFG</sequence>
<keyword evidence="5" id="KW-0255">Endonuclease</keyword>
<evidence type="ECO:0000313" key="6">
    <source>
        <dbReference type="Proteomes" id="UP001457197"/>
    </source>
</evidence>
<dbReference type="GO" id="GO:0004519">
    <property type="term" value="F:endonuclease activity"/>
    <property type="evidence" value="ECO:0007669"/>
    <property type="project" value="UniProtKB-KW"/>
</dbReference>
<dbReference type="GO" id="GO:0016787">
    <property type="term" value="F:hydrolase activity"/>
    <property type="evidence" value="ECO:0007669"/>
    <property type="project" value="UniProtKB-KW"/>
</dbReference>
<dbReference type="PANTHER" id="PTHR30408:SF12">
    <property type="entry name" value="TYPE I RESTRICTION ENZYME MJAVIII SPECIFICITY SUBUNIT"/>
    <property type="match status" value="1"/>
</dbReference>
<dbReference type="RefSeq" id="WP_349152464.1">
    <property type="nucleotide sequence ID" value="NZ_JBBMEO010000015.1"/>
</dbReference>
<accession>A0ABV1AXS6</accession>
<dbReference type="EMBL" id="JBBMEO010000015">
    <property type="protein sequence ID" value="MEQ2362443.1"/>
    <property type="molecule type" value="Genomic_DNA"/>
</dbReference>
<dbReference type="SUPFAM" id="SSF116734">
    <property type="entry name" value="DNA methylase specificity domain"/>
    <property type="match status" value="2"/>
</dbReference>
<keyword evidence="6" id="KW-1185">Reference proteome</keyword>
<dbReference type="Gene3D" id="3.90.220.20">
    <property type="entry name" value="DNA methylase specificity domains"/>
    <property type="match status" value="2"/>
</dbReference>
<dbReference type="PANTHER" id="PTHR30408">
    <property type="entry name" value="TYPE-1 RESTRICTION ENZYME ECOKI SPECIFICITY PROTEIN"/>
    <property type="match status" value="1"/>
</dbReference>
<evidence type="ECO:0000259" key="4">
    <source>
        <dbReference type="Pfam" id="PF01420"/>
    </source>
</evidence>
<reference evidence="5 6" key="1">
    <citation type="submission" date="2024-03" db="EMBL/GenBank/DDBJ databases">
        <title>Human intestinal bacterial collection.</title>
        <authorList>
            <person name="Pauvert C."/>
            <person name="Hitch T.C.A."/>
            <person name="Clavel T."/>
        </authorList>
    </citation>
    <scope>NUCLEOTIDE SEQUENCE [LARGE SCALE GENOMIC DNA]</scope>
    <source>
        <strain evidence="5 6">CLA-AA-H175</strain>
    </source>
</reference>
<gene>
    <name evidence="5" type="ORF">WMO44_09870</name>
</gene>
<protein>
    <submittedName>
        <fullName evidence="5">Restriction endonuclease subunit S</fullName>
        <ecNumber evidence="5">3.1.21.-</ecNumber>
    </submittedName>
</protein>
<feature type="domain" description="Type I restriction modification DNA specificity" evidence="4">
    <location>
        <begin position="2"/>
        <end position="174"/>
    </location>
</feature>
<evidence type="ECO:0000256" key="2">
    <source>
        <dbReference type="ARBA" id="ARBA00022747"/>
    </source>
</evidence>
<evidence type="ECO:0000313" key="5">
    <source>
        <dbReference type="EMBL" id="MEQ2362443.1"/>
    </source>
</evidence>
<feature type="domain" description="Type I restriction modification DNA specificity" evidence="4">
    <location>
        <begin position="195"/>
        <end position="373"/>
    </location>
</feature>
<evidence type="ECO:0000256" key="3">
    <source>
        <dbReference type="ARBA" id="ARBA00023125"/>
    </source>
</evidence>
<evidence type="ECO:0000256" key="1">
    <source>
        <dbReference type="ARBA" id="ARBA00010923"/>
    </source>
</evidence>
<dbReference type="Proteomes" id="UP001457197">
    <property type="component" value="Unassembled WGS sequence"/>
</dbReference>
<name>A0ABV1AXS6_9FIRM</name>
<dbReference type="CDD" id="cd17253">
    <property type="entry name" value="RMtype1_S_Eco933I-TRD2-CR2_like"/>
    <property type="match status" value="1"/>
</dbReference>
<proteinExistence type="inferred from homology"/>
<keyword evidence="3" id="KW-0238">DNA-binding</keyword>
<dbReference type="EC" id="3.1.21.-" evidence="5"/>
<dbReference type="InterPro" id="IPR000055">
    <property type="entry name" value="Restrct_endonuc_typeI_TRD"/>
</dbReference>
<dbReference type="Pfam" id="PF01420">
    <property type="entry name" value="Methylase_S"/>
    <property type="match status" value="2"/>
</dbReference>
<keyword evidence="2" id="KW-0680">Restriction system</keyword>
<keyword evidence="5" id="KW-0540">Nuclease</keyword>
<dbReference type="InterPro" id="IPR052021">
    <property type="entry name" value="Type-I_RS_S_subunit"/>
</dbReference>
<keyword evidence="5" id="KW-0378">Hydrolase</keyword>
<dbReference type="CDD" id="cd17244">
    <property type="entry name" value="RMtype1_S_Apa101655I-TRD2-CR2_like"/>
    <property type="match status" value="1"/>
</dbReference>